<keyword evidence="4" id="KW-1185">Reference proteome</keyword>
<evidence type="ECO:0000256" key="1">
    <source>
        <dbReference type="SAM" id="MobiDB-lite"/>
    </source>
</evidence>
<evidence type="ECO:0000256" key="2">
    <source>
        <dbReference type="SAM" id="Phobius"/>
    </source>
</evidence>
<organism evidence="3 4">
    <name type="scientific">Lepraria finkii</name>
    <dbReference type="NCBI Taxonomy" id="1340010"/>
    <lineage>
        <taxon>Eukaryota</taxon>
        <taxon>Fungi</taxon>
        <taxon>Dikarya</taxon>
        <taxon>Ascomycota</taxon>
        <taxon>Pezizomycotina</taxon>
        <taxon>Lecanoromycetes</taxon>
        <taxon>OSLEUM clade</taxon>
        <taxon>Lecanoromycetidae</taxon>
        <taxon>Lecanorales</taxon>
        <taxon>Lecanorineae</taxon>
        <taxon>Stereocaulaceae</taxon>
        <taxon>Lepraria</taxon>
    </lineage>
</organism>
<gene>
    <name evidence="3" type="ORF">ABVK25_008321</name>
</gene>
<evidence type="ECO:0000313" key="4">
    <source>
        <dbReference type="Proteomes" id="UP001590951"/>
    </source>
</evidence>
<dbReference type="EMBL" id="JBHFEH010000035">
    <property type="protein sequence ID" value="KAL2051454.1"/>
    <property type="molecule type" value="Genomic_DNA"/>
</dbReference>
<name>A0ABR4B3L3_9LECA</name>
<evidence type="ECO:0000313" key="3">
    <source>
        <dbReference type="EMBL" id="KAL2051454.1"/>
    </source>
</evidence>
<keyword evidence="2" id="KW-0472">Membrane</keyword>
<evidence type="ECO:0008006" key="5">
    <source>
        <dbReference type="Google" id="ProtNLM"/>
    </source>
</evidence>
<feature type="transmembrane region" description="Helical" evidence="2">
    <location>
        <begin position="33"/>
        <end position="52"/>
    </location>
</feature>
<proteinExistence type="predicted"/>
<accession>A0ABR4B3L3</accession>
<protein>
    <recommendedName>
        <fullName evidence="5">Transmembrane protein</fullName>
    </recommendedName>
</protein>
<comment type="caution">
    <text evidence="3">The sequence shown here is derived from an EMBL/GenBank/DDBJ whole genome shotgun (WGS) entry which is preliminary data.</text>
</comment>
<dbReference type="Proteomes" id="UP001590951">
    <property type="component" value="Unassembled WGS sequence"/>
</dbReference>
<sequence>MPLNSSNIVDSRQSPRNQPTTTMTQNPISDLDLTMKVIIAMILTCIFLTFYANTFYPRYLARVPRVGRGEKARKFAADNHKRGEQARLNEES</sequence>
<reference evidence="3 4" key="1">
    <citation type="submission" date="2024-09" db="EMBL/GenBank/DDBJ databases">
        <title>Rethinking Asexuality: The Enigmatic Case of Functional Sexual Genes in Lepraria (Stereocaulaceae).</title>
        <authorList>
            <person name="Doellman M."/>
            <person name="Sun Y."/>
            <person name="Barcenas-Pena A."/>
            <person name="Lumbsch H.T."/>
            <person name="Grewe F."/>
        </authorList>
    </citation>
    <scope>NUCLEOTIDE SEQUENCE [LARGE SCALE GENOMIC DNA]</scope>
    <source>
        <strain evidence="3 4">Grewe 0041</strain>
    </source>
</reference>
<keyword evidence="2" id="KW-1133">Transmembrane helix</keyword>
<keyword evidence="2" id="KW-0812">Transmembrane</keyword>
<feature type="region of interest" description="Disordered" evidence="1">
    <location>
        <begin position="1"/>
        <end position="26"/>
    </location>
</feature>